<evidence type="ECO:0008006" key="4">
    <source>
        <dbReference type="Google" id="ProtNLM"/>
    </source>
</evidence>
<dbReference type="Gene3D" id="2.60.40.10">
    <property type="entry name" value="Immunoglobulins"/>
    <property type="match status" value="1"/>
</dbReference>
<dbReference type="RefSeq" id="WP_188949673.1">
    <property type="nucleotide sequence ID" value="NZ_BMIB01000001.1"/>
</dbReference>
<keyword evidence="3" id="KW-1185">Reference proteome</keyword>
<dbReference type="PROSITE" id="PS51257">
    <property type="entry name" value="PROKAR_LIPOPROTEIN"/>
    <property type="match status" value="1"/>
</dbReference>
<gene>
    <name evidence="2" type="ORF">GCM10011379_01250</name>
</gene>
<name>A0A917IKD9_9BACT</name>
<proteinExistence type="predicted"/>
<dbReference type="AlphaFoldDB" id="A0A917IKD9"/>
<evidence type="ECO:0000313" key="2">
    <source>
        <dbReference type="EMBL" id="GGH57024.1"/>
    </source>
</evidence>
<reference evidence="2" key="2">
    <citation type="submission" date="2020-09" db="EMBL/GenBank/DDBJ databases">
        <authorList>
            <person name="Sun Q."/>
            <person name="Zhou Y."/>
        </authorList>
    </citation>
    <scope>NUCLEOTIDE SEQUENCE</scope>
    <source>
        <strain evidence="2">CGMCC 1.15290</strain>
    </source>
</reference>
<dbReference type="Pfam" id="PF15418">
    <property type="entry name" value="DUF4625"/>
    <property type="match status" value="2"/>
</dbReference>
<feature type="chain" id="PRO_5038126583" description="DUF4625 domain-containing protein" evidence="1">
    <location>
        <begin position="21"/>
        <end position="237"/>
    </location>
</feature>
<dbReference type="EMBL" id="BMIB01000001">
    <property type="protein sequence ID" value="GGH57024.1"/>
    <property type="molecule type" value="Genomic_DNA"/>
</dbReference>
<evidence type="ECO:0000256" key="1">
    <source>
        <dbReference type="SAM" id="SignalP"/>
    </source>
</evidence>
<dbReference type="InterPro" id="IPR013783">
    <property type="entry name" value="Ig-like_fold"/>
</dbReference>
<accession>A0A917IKD9</accession>
<keyword evidence="1" id="KW-0732">Signal</keyword>
<dbReference type="InterPro" id="IPR027829">
    <property type="entry name" value="DUF4625"/>
</dbReference>
<comment type="caution">
    <text evidence="2">The sequence shown here is derived from an EMBL/GenBank/DDBJ whole genome shotgun (WGS) entry which is preliminary data.</text>
</comment>
<sequence>MISIARKLAPVLVASMFVVACSKNDDDAVPAPSITVTELGSDNSKIAFAGSDLHVDATLLAPGGIAGVAVEIHPEGASGWEFDSTYTEGFTGLKNATFHKHIDIPAEAAAGAYHVHFTITDQRGQKAEFEAELEIKVDPTLPTISGFAVATEDGGKELHVEGNIVAQNKIASVTVEVHGSAWEKEFVYNGAAMVGKTTYSLHEHIDISAAPAGHYHVHLKVTDQAGKEKEFEEHFDK</sequence>
<reference evidence="2" key="1">
    <citation type="journal article" date="2014" name="Int. J. Syst. Evol. Microbiol.">
        <title>Complete genome sequence of Corynebacterium casei LMG S-19264T (=DSM 44701T), isolated from a smear-ripened cheese.</title>
        <authorList>
            <consortium name="US DOE Joint Genome Institute (JGI-PGF)"/>
            <person name="Walter F."/>
            <person name="Albersmeier A."/>
            <person name="Kalinowski J."/>
            <person name="Ruckert C."/>
        </authorList>
    </citation>
    <scope>NUCLEOTIDE SEQUENCE</scope>
    <source>
        <strain evidence="2">CGMCC 1.15290</strain>
    </source>
</reference>
<dbReference type="Proteomes" id="UP000627292">
    <property type="component" value="Unassembled WGS sequence"/>
</dbReference>
<organism evidence="2 3">
    <name type="scientific">Filimonas zeae</name>
    <dbReference type="NCBI Taxonomy" id="1737353"/>
    <lineage>
        <taxon>Bacteria</taxon>
        <taxon>Pseudomonadati</taxon>
        <taxon>Bacteroidota</taxon>
        <taxon>Chitinophagia</taxon>
        <taxon>Chitinophagales</taxon>
        <taxon>Chitinophagaceae</taxon>
        <taxon>Filimonas</taxon>
    </lineage>
</organism>
<feature type="signal peptide" evidence="1">
    <location>
        <begin position="1"/>
        <end position="20"/>
    </location>
</feature>
<evidence type="ECO:0000313" key="3">
    <source>
        <dbReference type="Proteomes" id="UP000627292"/>
    </source>
</evidence>
<protein>
    <recommendedName>
        <fullName evidence="4">DUF4625 domain-containing protein</fullName>
    </recommendedName>
</protein>